<comment type="caution">
    <text evidence="8">The sequence shown here is derived from an EMBL/GenBank/DDBJ whole genome shotgun (WGS) entry which is preliminary data.</text>
</comment>
<feature type="transmembrane region" description="Helical" evidence="6">
    <location>
        <begin position="239"/>
        <end position="259"/>
    </location>
</feature>
<dbReference type="Proteomes" id="UP000812270">
    <property type="component" value="Unassembled WGS sequence"/>
</dbReference>
<name>A0A9E2SE38_9BACT</name>
<accession>A0A9E2SE38</accession>
<reference evidence="8" key="1">
    <citation type="submission" date="2021-06" db="EMBL/GenBank/DDBJ databases">
        <authorList>
            <person name="Huq M.A."/>
        </authorList>
    </citation>
    <scope>NUCLEOTIDE SEQUENCE</scope>
    <source>
        <strain evidence="8">MAH-26</strain>
    </source>
</reference>
<feature type="transmembrane region" description="Helical" evidence="6">
    <location>
        <begin position="297"/>
        <end position="317"/>
    </location>
</feature>
<keyword evidence="4 6" id="KW-1133">Transmembrane helix</keyword>
<dbReference type="AlphaFoldDB" id="A0A9E2SE38"/>
<evidence type="ECO:0000256" key="3">
    <source>
        <dbReference type="ARBA" id="ARBA00022692"/>
    </source>
</evidence>
<comment type="subcellular location">
    <subcellularLocation>
        <location evidence="1">Cell membrane</location>
        <topology evidence="1">Multi-pass membrane protein</topology>
    </subcellularLocation>
</comment>
<dbReference type="PANTHER" id="PTHR30294">
    <property type="entry name" value="MEMBRANE COMPONENT OF ABC TRANSPORTER YHHJ-RELATED"/>
    <property type="match status" value="1"/>
</dbReference>
<keyword evidence="9" id="KW-1185">Reference proteome</keyword>
<dbReference type="GO" id="GO:0005886">
    <property type="term" value="C:plasma membrane"/>
    <property type="evidence" value="ECO:0007669"/>
    <property type="project" value="UniProtKB-SubCell"/>
</dbReference>
<proteinExistence type="predicted"/>
<sequence>MSFLSNIWNITKRETAMIAKDHSLLLTLLIAPIVYAFFYGSIYINKEETEVKLAVIDADHSSLSRLLAEQLNNTQTIDVISAASVEDAQELMNDGYCQGYLYLEKGMEKKVLSLHQSKALLALNVGRFLPSSDILSAVTEVSLTVSAGVRLQYFQKNGMTEAIAMRETMPVSLDYRPLYNERSSYGAFLLPGLLMLILQQTLLIGLACSFAGEREKNTLPELLQLSNHHYSLAVWGKGFFYFILFGCYAFFFLNVNFTILHLPNRGNEWQLTLLLMLFICCLISFGTWLGSLFSTQLIAAQIMTFTTYPIFLITGYVWPFDSLPPAIQWLSALLPTTPFLKVYLSIVQQGGSLTENAPAILHLIILWFLYSALATLRIQRLSKKLSYV</sequence>
<keyword evidence="2" id="KW-1003">Cell membrane</keyword>
<gene>
    <name evidence="8" type="ORF">KTO63_19525</name>
</gene>
<dbReference type="InterPro" id="IPR013525">
    <property type="entry name" value="ABC2_TM"/>
</dbReference>
<organism evidence="8 9">
    <name type="scientific">Pinibacter aurantiacus</name>
    <dbReference type="NCBI Taxonomy" id="2851599"/>
    <lineage>
        <taxon>Bacteria</taxon>
        <taxon>Pseudomonadati</taxon>
        <taxon>Bacteroidota</taxon>
        <taxon>Chitinophagia</taxon>
        <taxon>Chitinophagales</taxon>
        <taxon>Chitinophagaceae</taxon>
        <taxon>Pinibacter</taxon>
    </lineage>
</organism>
<feature type="transmembrane region" description="Helical" evidence="6">
    <location>
        <begin position="359"/>
        <end position="378"/>
    </location>
</feature>
<dbReference type="EMBL" id="JAHSPG010000015">
    <property type="protein sequence ID" value="MBV4359369.1"/>
    <property type="molecule type" value="Genomic_DNA"/>
</dbReference>
<feature type="transmembrane region" description="Helical" evidence="6">
    <location>
        <begin position="185"/>
        <end position="212"/>
    </location>
</feature>
<evidence type="ECO:0000256" key="4">
    <source>
        <dbReference type="ARBA" id="ARBA00022989"/>
    </source>
</evidence>
<evidence type="ECO:0000256" key="1">
    <source>
        <dbReference type="ARBA" id="ARBA00004651"/>
    </source>
</evidence>
<feature type="transmembrane region" description="Helical" evidence="6">
    <location>
        <begin position="24"/>
        <end position="44"/>
    </location>
</feature>
<evidence type="ECO:0000313" key="8">
    <source>
        <dbReference type="EMBL" id="MBV4359369.1"/>
    </source>
</evidence>
<dbReference type="RefSeq" id="WP_217793467.1">
    <property type="nucleotide sequence ID" value="NZ_JAHSPG010000015.1"/>
</dbReference>
<evidence type="ECO:0000256" key="6">
    <source>
        <dbReference type="SAM" id="Phobius"/>
    </source>
</evidence>
<dbReference type="Pfam" id="PF12698">
    <property type="entry name" value="ABC2_membrane_3"/>
    <property type="match status" value="1"/>
</dbReference>
<evidence type="ECO:0000256" key="5">
    <source>
        <dbReference type="ARBA" id="ARBA00023136"/>
    </source>
</evidence>
<protein>
    <submittedName>
        <fullName evidence="8">ABC transporter permease</fullName>
    </submittedName>
</protein>
<dbReference type="GO" id="GO:0140359">
    <property type="term" value="F:ABC-type transporter activity"/>
    <property type="evidence" value="ECO:0007669"/>
    <property type="project" value="InterPro"/>
</dbReference>
<dbReference type="InterPro" id="IPR051449">
    <property type="entry name" value="ABC-2_transporter_component"/>
</dbReference>
<feature type="transmembrane region" description="Helical" evidence="6">
    <location>
        <begin position="271"/>
        <end position="291"/>
    </location>
</feature>
<feature type="transmembrane region" description="Helical" evidence="6">
    <location>
        <begin position="329"/>
        <end position="347"/>
    </location>
</feature>
<evidence type="ECO:0000313" key="9">
    <source>
        <dbReference type="Proteomes" id="UP000812270"/>
    </source>
</evidence>
<keyword evidence="5 6" id="KW-0472">Membrane</keyword>
<feature type="domain" description="ABC-2 type transporter transmembrane" evidence="7">
    <location>
        <begin position="23"/>
        <end position="375"/>
    </location>
</feature>
<evidence type="ECO:0000259" key="7">
    <source>
        <dbReference type="Pfam" id="PF12698"/>
    </source>
</evidence>
<dbReference type="PANTHER" id="PTHR30294:SF46">
    <property type="entry name" value="ABC TRANSPORTER PERMEASE"/>
    <property type="match status" value="1"/>
</dbReference>
<keyword evidence="3 6" id="KW-0812">Transmembrane</keyword>
<evidence type="ECO:0000256" key="2">
    <source>
        <dbReference type="ARBA" id="ARBA00022475"/>
    </source>
</evidence>